<comment type="caution">
    <text evidence="3">The sequence shown here is derived from an EMBL/GenBank/DDBJ whole genome shotgun (WGS) entry which is preliminary data.</text>
</comment>
<dbReference type="Proteomes" id="UP000325313">
    <property type="component" value="Unassembled WGS sequence"/>
</dbReference>
<feature type="signal peptide" evidence="1">
    <location>
        <begin position="1"/>
        <end position="28"/>
    </location>
</feature>
<evidence type="ECO:0000313" key="2">
    <source>
        <dbReference type="EMBL" id="KAA1065438.1"/>
    </source>
</evidence>
<evidence type="ECO:0008006" key="6">
    <source>
        <dbReference type="Google" id="ProtNLM"/>
    </source>
</evidence>
<dbReference type="EMBL" id="VDEP01000510">
    <property type="protein sequence ID" value="KAA1065438.1"/>
    <property type="molecule type" value="Genomic_DNA"/>
</dbReference>
<evidence type="ECO:0000313" key="5">
    <source>
        <dbReference type="Proteomes" id="UP000325313"/>
    </source>
</evidence>
<evidence type="ECO:0000313" key="4">
    <source>
        <dbReference type="Proteomes" id="UP000324748"/>
    </source>
</evidence>
<gene>
    <name evidence="3" type="ORF">PGT21_015626</name>
    <name evidence="2" type="ORF">PGTUg99_020973</name>
</gene>
<sequence>MSIIQTLNLLSLATAVIVLSSLGKNAMAFNCKSPNQPTPLCAFKRSQYPGKGGSTTSYIMRDAPTTMFPGPYDCHPIHADSAWCCAKGQIQISSAVGSCFLFCIMRINEG</sequence>
<dbReference type="AlphaFoldDB" id="A0A5B0NRR5"/>
<accession>A0A5B0NRR5</accession>
<keyword evidence="4" id="KW-1185">Reference proteome</keyword>
<dbReference type="EMBL" id="VSWC01000092">
    <property type="protein sequence ID" value="KAA1090850.1"/>
    <property type="molecule type" value="Genomic_DNA"/>
</dbReference>
<reference evidence="4 5" key="1">
    <citation type="submission" date="2019-05" db="EMBL/GenBank/DDBJ databases">
        <title>Emergence of the Ug99 lineage of the wheat stem rust pathogen through somatic hybridization.</title>
        <authorList>
            <person name="Li F."/>
            <person name="Upadhyaya N.M."/>
            <person name="Sperschneider J."/>
            <person name="Matny O."/>
            <person name="Nguyen-Phuc H."/>
            <person name="Mago R."/>
            <person name="Raley C."/>
            <person name="Miller M.E."/>
            <person name="Silverstein K.A.T."/>
            <person name="Henningsen E."/>
            <person name="Hirsch C.D."/>
            <person name="Visser B."/>
            <person name="Pretorius Z.A."/>
            <person name="Steffenson B.J."/>
            <person name="Schwessinger B."/>
            <person name="Dodds P.N."/>
            <person name="Figueroa M."/>
        </authorList>
    </citation>
    <scope>NUCLEOTIDE SEQUENCE [LARGE SCALE GENOMIC DNA]</scope>
    <source>
        <strain evidence="3">21-0</strain>
        <strain evidence="2 5">Ug99</strain>
    </source>
</reference>
<feature type="chain" id="PRO_5036137519" description="Hydrophobin" evidence="1">
    <location>
        <begin position="29"/>
        <end position="110"/>
    </location>
</feature>
<dbReference type="Proteomes" id="UP000324748">
    <property type="component" value="Unassembled WGS sequence"/>
</dbReference>
<protein>
    <recommendedName>
        <fullName evidence="6">Hydrophobin</fullName>
    </recommendedName>
</protein>
<name>A0A5B0NRR5_PUCGR</name>
<keyword evidence="1" id="KW-0732">Signal</keyword>
<proteinExistence type="predicted"/>
<organism evidence="3 4">
    <name type="scientific">Puccinia graminis f. sp. tritici</name>
    <dbReference type="NCBI Taxonomy" id="56615"/>
    <lineage>
        <taxon>Eukaryota</taxon>
        <taxon>Fungi</taxon>
        <taxon>Dikarya</taxon>
        <taxon>Basidiomycota</taxon>
        <taxon>Pucciniomycotina</taxon>
        <taxon>Pucciniomycetes</taxon>
        <taxon>Pucciniales</taxon>
        <taxon>Pucciniaceae</taxon>
        <taxon>Puccinia</taxon>
    </lineage>
</organism>
<evidence type="ECO:0000313" key="3">
    <source>
        <dbReference type="EMBL" id="KAA1090850.1"/>
    </source>
</evidence>
<evidence type="ECO:0000256" key="1">
    <source>
        <dbReference type="SAM" id="SignalP"/>
    </source>
</evidence>